<keyword evidence="3 10" id="KW-0202">Cytokine</keyword>
<dbReference type="NCBIfam" id="TIGR00231">
    <property type="entry name" value="small_GTP"/>
    <property type="match status" value="1"/>
</dbReference>
<dbReference type="SMART" id="SM00175">
    <property type="entry name" value="RAB"/>
    <property type="match status" value="1"/>
</dbReference>
<dbReference type="GO" id="GO:0008333">
    <property type="term" value="P:endosome to lysosome transport"/>
    <property type="evidence" value="ECO:0007669"/>
    <property type="project" value="TreeGrafter"/>
</dbReference>
<dbReference type="SUPFAM" id="SSF52540">
    <property type="entry name" value="P-loop containing nucleoside triphosphate hydrolases"/>
    <property type="match status" value="1"/>
</dbReference>
<dbReference type="PROSITE" id="PS51421">
    <property type="entry name" value="RAS"/>
    <property type="match status" value="1"/>
</dbReference>
<comment type="similarity">
    <text evidence="1">Belongs to the small GTPase superfamily. Rab family.</text>
</comment>
<dbReference type="PROSITE" id="PS51419">
    <property type="entry name" value="RAB"/>
    <property type="match status" value="1"/>
</dbReference>
<dbReference type="Pfam" id="PF00071">
    <property type="entry name" value="Ras"/>
    <property type="match status" value="1"/>
</dbReference>
<evidence type="ECO:0000259" key="11">
    <source>
        <dbReference type="Pfam" id="PF00048"/>
    </source>
</evidence>
<reference evidence="12" key="1">
    <citation type="submission" date="2018-03" db="EMBL/GenBank/DDBJ databases">
        <title>Draft genome sequence of Rohu Carp (Labeo rohita).</title>
        <authorList>
            <person name="Das P."/>
            <person name="Kushwaha B."/>
            <person name="Joshi C.G."/>
            <person name="Kumar D."/>
            <person name="Nagpure N.S."/>
            <person name="Sahoo L."/>
            <person name="Das S.P."/>
            <person name="Bit A."/>
            <person name="Patnaik S."/>
            <person name="Meher P.K."/>
            <person name="Jayasankar P."/>
            <person name="Koringa P.G."/>
            <person name="Patel N.V."/>
            <person name="Hinsu A.T."/>
            <person name="Kumar R."/>
            <person name="Pandey M."/>
            <person name="Agarwal S."/>
            <person name="Srivastava S."/>
            <person name="Singh M."/>
            <person name="Iquebal M.A."/>
            <person name="Jaiswal S."/>
            <person name="Angadi U.B."/>
            <person name="Kumar N."/>
            <person name="Raza M."/>
            <person name="Shah T.M."/>
            <person name="Rai A."/>
            <person name="Jena J.K."/>
        </authorList>
    </citation>
    <scope>NUCLEOTIDE SEQUENCE [LARGE SCALE GENOMIC DNA]</scope>
    <source>
        <strain evidence="12">DASCIFA01</strain>
        <tissue evidence="12">Testis</tissue>
    </source>
</reference>
<dbReference type="GO" id="GO:0045335">
    <property type="term" value="C:phagocytic vesicle"/>
    <property type="evidence" value="ECO:0007669"/>
    <property type="project" value="TreeGrafter"/>
</dbReference>
<gene>
    <name evidence="12" type="ORF">ROHU_006212</name>
</gene>
<comment type="similarity">
    <text evidence="2 10">Belongs to the intercrine beta (chemokine CC) family.</text>
</comment>
<dbReference type="PRINTS" id="PR00449">
    <property type="entry name" value="RASTRNSFRMNG"/>
</dbReference>
<dbReference type="PANTHER" id="PTHR47981:SF43">
    <property type="entry name" value="RAS-RELATED PROTEIN RAB"/>
    <property type="match status" value="1"/>
</dbReference>
<dbReference type="PROSITE" id="PS00472">
    <property type="entry name" value="SMALL_CYTOKINES_CC"/>
    <property type="match status" value="1"/>
</dbReference>
<keyword evidence="10" id="KW-0145">Chemotaxis</keyword>
<dbReference type="GO" id="GO:0005802">
    <property type="term" value="C:trans-Golgi network"/>
    <property type="evidence" value="ECO:0007669"/>
    <property type="project" value="InterPro"/>
</dbReference>
<proteinExistence type="inferred from homology"/>
<organism evidence="12 13">
    <name type="scientific">Labeo rohita</name>
    <name type="common">Indian major carp</name>
    <name type="synonym">Cyprinus rohita</name>
    <dbReference type="NCBI Taxonomy" id="84645"/>
    <lineage>
        <taxon>Eukaryota</taxon>
        <taxon>Metazoa</taxon>
        <taxon>Chordata</taxon>
        <taxon>Craniata</taxon>
        <taxon>Vertebrata</taxon>
        <taxon>Euteleostomi</taxon>
        <taxon>Actinopterygii</taxon>
        <taxon>Neopterygii</taxon>
        <taxon>Teleostei</taxon>
        <taxon>Ostariophysi</taxon>
        <taxon>Cypriniformes</taxon>
        <taxon>Cyprinidae</taxon>
        <taxon>Labeoninae</taxon>
        <taxon>Labeonini</taxon>
        <taxon>Labeo</taxon>
    </lineage>
</organism>
<dbReference type="CDD" id="cd04107">
    <property type="entry name" value="Rab32_Rab38"/>
    <property type="match status" value="1"/>
</dbReference>
<comment type="caution">
    <text evidence="12">The sequence shown here is derived from an EMBL/GenBank/DDBJ whole genome shotgun (WGS) entry which is preliminary data.</text>
</comment>
<dbReference type="InterPro" id="IPR001806">
    <property type="entry name" value="Small_GTPase"/>
</dbReference>
<dbReference type="AlphaFoldDB" id="A0A498MXK9"/>
<dbReference type="GO" id="GO:0005770">
    <property type="term" value="C:late endosome"/>
    <property type="evidence" value="ECO:0007669"/>
    <property type="project" value="TreeGrafter"/>
</dbReference>
<dbReference type="InterPro" id="IPR036048">
    <property type="entry name" value="Interleukin_8-like_sf"/>
</dbReference>
<evidence type="ECO:0000256" key="9">
    <source>
        <dbReference type="ARBA" id="ARBA00046278"/>
    </source>
</evidence>
<name>A0A498MXK9_LABRO</name>
<keyword evidence="8" id="KW-0636">Prenylation</keyword>
<feature type="domain" description="Chemokine interleukin-8-like" evidence="11">
    <location>
        <begin position="175"/>
        <end position="223"/>
    </location>
</feature>
<dbReference type="SMART" id="SM00173">
    <property type="entry name" value="RAS"/>
    <property type="match status" value="1"/>
</dbReference>
<dbReference type="InterPro" id="IPR027417">
    <property type="entry name" value="P-loop_NTPase"/>
</dbReference>
<keyword evidence="10" id="KW-0964">Secreted</keyword>
<evidence type="ECO:0000256" key="3">
    <source>
        <dbReference type="ARBA" id="ARBA00022514"/>
    </source>
</evidence>
<sequence>MQNHHLKEHLYKILVIGDLGVGKTSIIKRYVHQNFSPNYRATIGVDFALKVLNLEQETVRLQLWDIAGQERFGNMTRVYYREAMGAFIVFDVTRPSTFEAVTKWKEDLDAKLSLSNGKHVAAVLLANKCDQGRDVLTNNGIKMEQFCQENGFVGWFETSAKMWTYPSRKGPRRDTCCRTVLEKIPRRILRLVTSCEMQRNYGACPIRALILHIRNRPICAHPRMLKKLKKIHETGLNANRK</sequence>
<evidence type="ECO:0000256" key="2">
    <source>
        <dbReference type="ARBA" id="ARBA00010868"/>
    </source>
</evidence>
<evidence type="ECO:0000256" key="6">
    <source>
        <dbReference type="ARBA" id="ARBA00023157"/>
    </source>
</evidence>
<protein>
    <recommendedName>
        <fullName evidence="10">C-C motif chemokine</fullName>
    </recommendedName>
</protein>
<dbReference type="Gene3D" id="2.40.50.40">
    <property type="match status" value="1"/>
</dbReference>
<dbReference type="SMART" id="SM00176">
    <property type="entry name" value="RAN"/>
    <property type="match status" value="1"/>
</dbReference>
<dbReference type="SMART" id="SM00174">
    <property type="entry name" value="RHO"/>
    <property type="match status" value="1"/>
</dbReference>
<dbReference type="GO" id="GO:0005525">
    <property type="term" value="F:GTP binding"/>
    <property type="evidence" value="ECO:0007669"/>
    <property type="project" value="UniProtKB-KW"/>
</dbReference>
<evidence type="ECO:0000256" key="10">
    <source>
        <dbReference type="RuleBase" id="RU361150"/>
    </source>
</evidence>
<dbReference type="GO" id="GO:0005764">
    <property type="term" value="C:lysosome"/>
    <property type="evidence" value="ECO:0007669"/>
    <property type="project" value="TreeGrafter"/>
</dbReference>
<dbReference type="Proteomes" id="UP000290572">
    <property type="component" value="Unassembled WGS sequence"/>
</dbReference>
<dbReference type="FunFam" id="3.40.50.300:FF:000222">
    <property type="entry name" value="RAB32, member RAS oncogene family"/>
    <property type="match status" value="1"/>
</dbReference>
<dbReference type="InterPro" id="IPR000827">
    <property type="entry name" value="Chemokine_CC_CS"/>
</dbReference>
<keyword evidence="13" id="KW-1185">Reference proteome</keyword>
<keyword evidence="7" id="KW-0449">Lipoprotein</keyword>
<dbReference type="SUPFAM" id="SSF54117">
    <property type="entry name" value="Interleukin 8-like chemokines"/>
    <property type="match status" value="1"/>
</dbReference>
<dbReference type="GO" id="GO:0090385">
    <property type="term" value="P:phagosome-lysosome fusion"/>
    <property type="evidence" value="ECO:0007669"/>
    <property type="project" value="TreeGrafter"/>
</dbReference>
<evidence type="ECO:0000313" key="12">
    <source>
        <dbReference type="EMBL" id="RXN24244.1"/>
    </source>
</evidence>
<dbReference type="GO" id="GO:0003924">
    <property type="term" value="F:GTPase activity"/>
    <property type="evidence" value="ECO:0007669"/>
    <property type="project" value="InterPro"/>
</dbReference>
<accession>A0A498MXK9</accession>
<dbReference type="InterPro" id="IPR005225">
    <property type="entry name" value="Small_GTP-bd"/>
</dbReference>
<evidence type="ECO:0000256" key="8">
    <source>
        <dbReference type="ARBA" id="ARBA00023289"/>
    </source>
</evidence>
<dbReference type="InterPro" id="IPR001811">
    <property type="entry name" value="Chemokine_IL8-like_dom"/>
</dbReference>
<dbReference type="Gene3D" id="3.40.50.300">
    <property type="entry name" value="P-loop containing nucleotide triphosphate hydrolases"/>
    <property type="match status" value="1"/>
</dbReference>
<evidence type="ECO:0000256" key="7">
    <source>
        <dbReference type="ARBA" id="ARBA00023288"/>
    </source>
</evidence>
<dbReference type="GO" id="GO:0008009">
    <property type="term" value="F:chemokine activity"/>
    <property type="evidence" value="ECO:0007669"/>
    <property type="project" value="InterPro"/>
</dbReference>
<dbReference type="GO" id="GO:0006955">
    <property type="term" value="P:immune response"/>
    <property type="evidence" value="ECO:0007669"/>
    <property type="project" value="InterPro"/>
</dbReference>
<dbReference type="EMBL" id="QBIY01012546">
    <property type="protein sequence ID" value="RXN24244.1"/>
    <property type="molecule type" value="Genomic_DNA"/>
</dbReference>
<dbReference type="GO" id="GO:0005615">
    <property type="term" value="C:extracellular space"/>
    <property type="evidence" value="ECO:0007669"/>
    <property type="project" value="UniProtKB-KW"/>
</dbReference>
<evidence type="ECO:0000256" key="5">
    <source>
        <dbReference type="ARBA" id="ARBA00023134"/>
    </source>
</evidence>
<keyword evidence="4" id="KW-0547">Nucleotide-binding</keyword>
<dbReference type="InterPro" id="IPR030697">
    <property type="entry name" value="Rab29/Rab38/Rab32"/>
</dbReference>
<keyword evidence="6" id="KW-1015">Disulfide bond</keyword>
<dbReference type="STRING" id="84645.A0A498MXK9"/>
<comment type="subcellular location">
    <subcellularLocation>
        <location evidence="9">Endomembrane system</location>
        <topology evidence="9">Lipid-anchor</topology>
        <orientation evidence="9">Cytoplasmic side</orientation>
    </subcellularLocation>
    <subcellularLocation>
        <location evidence="10">Secreted</location>
    </subcellularLocation>
</comment>
<evidence type="ECO:0000256" key="4">
    <source>
        <dbReference type="ARBA" id="ARBA00022741"/>
    </source>
</evidence>
<evidence type="ECO:0000256" key="1">
    <source>
        <dbReference type="ARBA" id="ARBA00006270"/>
    </source>
</evidence>
<dbReference type="PANTHER" id="PTHR47981">
    <property type="entry name" value="RAB FAMILY"/>
    <property type="match status" value="1"/>
</dbReference>
<dbReference type="Pfam" id="PF00048">
    <property type="entry name" value="IL8"/>
    <property type="match status" value="1"/>
</dbReference>
<keyword evidence="5" id="KW-0342">GTP-binding</keyword>
<evidence type="ECO:0000313" key="13">
    <source>
        <dbReference type="Proteomes" id="UP000290572"/>
    </source>
</evidence>